<feature type="region of interest" description="Disordered" evidence="1">
    <location>
        <begin position="48"/>
        <end position="76"/>
    </location>
</feature>
<sequence>MSKHNIILLAFFTRTIPSSNSFTYPDHHVHTLLYRTTPPVTLHTEQVIAHESSPSPTNRKHEKPSRTEATNTPQLNKCSTSHPNCLLLFPAAAFGVQGSRSRRRYRTFAGVGCGQP</sequence>
<evidence type="ECO:0000313" key="3">
    <source>
        <dbReference type="Proteomes" id="UP000822688"/>
    </source>
</evidence>
<keyword evidence="3" id="KW-1185">Reference proteome</keyword>
<dbReference type="AlphaFoldDB" id="A0A8T0I8Q9"/>
<name>A0A8T0I8Q9_CERPU</name>
<protein>
    <submittedName>
        <fullName evidence="2">Uncharacterized protein</fullName>
    </submittedName>
</protein>
<evidence type="ECO:0000313" key="2">
    <source>
        <dbReference type="EMBL" id="KAG0578848.1"/>
    </source>
</evidence>
<dbReference type="EMBL" id="CM026424">
    <property type="protein sequence ID" value="KAG0578848.1"/>
    <property type="molecule type" value="Genomic_DNA"/>
</dbReference>
<proteinExistence type="predicted"/>
<comment type="caution">
    <text evidence="2">The sequence shown here is derived from an EMBL/GenBank/DDBJ whole genome shotgun (WGS) entry which is preliminary data.</text>
</comment>
<dbReference type="Proteomes" id="UP000822688">
    <property type="component" value="Chromosome 4"/>
</dbReference>
<gene>
    <name evidence="2" type="ORF">KC19_4G054200</name>
</gene>
<evidence type="ECO:0000256" key="1">
    <source>
        <dbReference type="SAM" id="MobiDB-lite"/>
    </source>
</evidence>
<organism evidence="2 3">
    <name type="scientific">Ceratodon purpureus</name>
    <name type="common">Fire moss</name>
    <name type="synonym">Dicranum purpureum</name>
    <dbReference type="NCBI Taxonomy" id="3225"/>
    <lineage>
        <taxon>Eukaryota</taxon>
        <taxon>Viridiplantae</taxon>
        <taxon>Streptophyta</taxon>
        <taxon>Embryophyta</taxon>
        <taxon>Bryophyta</taxon>
        <taxon>Bryophytina</taxon>
        <taxon>Bryopsida</taxon>
        <taxon>Dicranidae</taxon>
        <taxon>Pseudoditrichales</taxon>
        <taxon>Ditrichaceae</taxon>
        <taxon>Ceratodon</taxon>
    </lineage>
</organism>
<feature type="compositionally biased region" description="Polar residues" evidence="1">
    <location>
        <begin position="67"/>
        <end position="76"/>
    </location>
</feature>
<accession>A0A8T0I8Q9</accession>
<reference evidence="2" key="1">
    <citation type="submission" date="2020-06" db="EMBL/GenBank/DDBJ databases">
        <title>WGS assembly of Ceratodon purpureus strain R40.</title>
        <authorList>
            <person name="Carey S.B."/>
            <person name="Jenkins J."/>
            <person name="Shu S."/>
            <person name="Lovell J.T."/>
            <person name="Sreedasyam A."/>
            <person name="Maumus F."/>
            <person name="Tiley G.P."/>
            <person name="Fernandez-Pozo N."/>
            <person name="Barry K."/>
            <person name="Chen C."/>
            <person name="Wang M."/>
            <person name="Lipzen A."/>
            <person name="Daum C."/>
            <person name="Saski C.A."/>
            <person name="Payton A.C."/>
            <person name="Mcbreen J.C."/>
            <person name="Conrad R.E."/>
            <person name="Kollar L.M."/>
            <person name="Olsson S."/>
            <person name="Huttunen S."/>
            <person name="Landis J.B."/>
            <person name="Wickett N.J."/>
            <person name="Johnson M.G."/>
            <person name="Rensing S.A."/>
            <person name="Grimwood J."/>
            <person name="Schmutz J."/>
            <person name="Mcdaniel S.F."/>
        </authorList>
    </citation>
    <scope>NUCLEOTIDE SEQUENCE</scope>
    <source>
        <strain evidence="2">R40</strain>
    </source>
</reference>